<sequence length="880" mass="94780">DAIEATYLQPSSNTPCIRANIEDPPSSSYEFSQVHGVQVSYDECVYKSPESEVTVSPTSFAWAPTLMDFMYENFAHASSIVSMYLSKLSGDDYVNVIARNQHNLASSCFDGHLARATPDNVAEMERFLEDTGVLVYSDLAGAIKEAVEISAATRGQEAGTACETNSVIFAIFDYFGNALGAAEQQLVKWTQPYDDSSGTGLMVAATLNCYVDGVFVGIMVADVGLGTLTSVISKARIGDSYASLINTNGEAIVHPMVDASSAIGTGEVFSLDISDYEPYADFASKIRPQIHRSTYGWGDATVTKSLPAGDIEKEGSYEVEVELEYHWRHLRGTPFILLFVFNEQDKERQEFAAGNDNSHASSLIYHNLPLYPSDLATEYGITSNQSAAMATYKLPPSAFVDEVGYLTRTETWADVQALNELSDKSMLHDTEAIVGELEAFSSVMDLWLQTPMPDYVYDRYIGSTKGVIYMSARAPAGQYLDSKSYDPSARPWYSRALANPGVLAVSTPYVTASVGGGLVVSVSKTVTASDTGDVAGVAAIDMVHEDFAAFFREASDECSRNTPAEFCVVIDRSALVVVHDDVAAELTYLGELEPGLTASMIEDGILKEVYTDAIPSNARFTSMAVDTQYTNSGFTFERAIPEARCVGGTYKVTAVPATNLFIVAVSGLEQKYACPSLSLPAVREIVDTSIECSAVETLDTNPGDVKTSTVCPAFGVDKPMLSEMNESRVSEGVLTCPSVLDDEETLDDEEDEEVLNWLMTKLGITGIVSLAAGFLTITTTLILFRIRYKAAKETIEAGKAQGKILAHIEKQGTGEANRPSMIGMSVSGLEKEAEAIQEAIKTRKGELEMGAMGLTPDDTPVSNLDAKSKSTAVVPVGGGM</sequence>
<name>A0ABQ6NBD2_9STRA</name>
<keyword evidence="3" id="KW-1185">Reference proteome</keyword>
<feature type="transmembrane region" description="Helical" evidence="1">
    <location>
        <begin position="762"/>
        <end position="784"/>
    </location>
</feature>
<organism evidence="2 3">
    <name type="scientific">Tetraparma gracilis</name>
    <dbReference type="NCBI Taxonomy" id="2962635"/>
    <lineage>
        <taxon>Eukaryota</taxon>
        <taxon>Sar</taxon>
        <taxon>Stramenopiles</taxon>
        <taxon>Ochrophyta</taxon>
        <taxon>Bolidophyceae</taxon>
        <taxon>Parmales</taxon>
        <taxon>Triparmaceae</taxon>
        <taxon>Tetraparma</taxon>
    </lineage>
</organism>
<dbReference type="EMBL" id="BRYB01006312">
    <property type="protein sequence ID" value="GMI54915.1"/>
    <property type="molecule type" value="Genomic_DNA"/>
</dbReference>
<feature type="non-terminal residue" evidence="2">
    <location>
        <position position="1"/>
    </location>
</feature>
<keyword evidence="1" id="KW-0812">Transmembrane</keyword>
<reference evidence="2 3" key="1">
    <citation type="journal article" date="2023" name="Commun. Biol.">
        <title>Genome analysis of Parmales, the sister group of diatoms, reveals the evolutionary specialization of diatoms from phago-mixotrophs to photoautotrophs.</title>
        <authorList>
            <person name="Ban H."/>
            <person name="Sato S."/>
            <person name="Yoshikawa S."/>
            <person name="Yamada K."/>
            <person name="Nakamura Y."/>
            <person name="Ichinomiya M."/>
            <person name="Sato N."/>
            <person name="Blanc-Mathieu R."/>
            <person name="Endo H."/>
            <person name="Kuwata A."/>
            <person name="Ogata H."/>
        </authorList>
    </citation>
    <scope>NUCLEOTIDE SEQUENCE [LARGE SCALE GENOMIC DNA]</scope>
</reference>
<keyword evidence="1" id="KW-1133">Transmembrane helix</keyword>
<dbReference type="Gene3D" id="3.30.450.20">
    <property type="entry name" value="PAS domain"/>
    <property type="match status" value="2"/>
</dbReference>
<accession>A0ABQ6NBD2</accession>
<proteinExistence type="predicted"/>
<dbReference type="InterPro" id="IPR051173">
    <property type="entry name" value="Ca_channel_alpha-2/delta"/>
</dbReference>
<dbReference type="PANTHER" id="PTHR10166">
    <property type="entry name" value="VOLTAGE-DEPENDENT CALCIUM CHANNEL SUBUNIT ALPHA-2/DELTA-RELATED"/>
    <property type="match status" value="1"/>
</dbReference>
<dbReference type="Proteomes" id="UP001165060">
    <property type="component" value="Unassembled WGS sequence"/>
</dbReference>
<comment type="caution">
    <text evidence="2">The sequence shown here is derived from an EMBL/GenBank/DDBJ whole genome shotgun (WGS) entry which is preliminary data.</text>
</comment>
<evidence type="ECO:0000313" key="3">
    <source>
        <dbReference type="Proteomes" id="UP001165060"/>
    </source>
</evidence>
<dbReference type="PANTHER" id="PTHR10166:SF37">
    <property type="entry name" value="STOLID, ISOFORM H"/>
    <property type="match status" value="1"/>
</dbReference>
<protein>
    <submittedName>
        <fullName evidence="2">Uncharacterized protein</fullName>
    </submittedName>
</protein>
<keyword evidence="1" id="KW-0472">Membrane</keyword>
<gene>
    <name evidence="2" type="ORF">TeGR_g12907</name>
</gene>
<evidence type="ECO:0000256" key="1">
    <source>
        <dbReference type="SAM" id="Phobius"/>
    </source>
</evidence>
<evidence type="ECO:0000313" key="2">
    <source>
        <dbReference type="EMBL" id="GMI54915.1"/>
    </source>
</evidence>